<dbReference type="Proteomes" id="UP000296049">
    <property type="component" value="Unassembled WGS sequence"/>
</dbReference>
<organism evidence="2 3">
    <name type="scientific">Anas platyrhynchos</name>
    <name type="common">Mallard</name>
    <name type="synonym">Anas boschas</name>
    <dbReference type="NCBI Taxonomy" id="8839"/>
    <lineage>
        <taxon>Eukaryota</taxon>
        <taxon>Metazoa</taxon>
        <taxon>Chordata</taxon>
        <taxon>Craniata</taxon>
        <taxon>Vertebrata</taxon>
        <taxon>Euteleostomi</taxon>
        <taxon>Archelosauria</taxon>
        <taxon>Archosauria</taxon>
        <taxon>Dinosauria</taxon>
        <taxon>Saurischia</taxon>
        <taxon>Theropoda</taxon>
        <taxon>Coelurosauria</taxon>
        <taxon>Aves</taxon>
        <taxon>Neognathae</taxon>
        <taxon>Galloanserae</taxon>
        <taxon>Anseriformes</taxon>
        <taxon>Anatidae</taxon>
        <taxon>Anatinae</taxon>
        <taxon>Anas</taxon>
    </lineage>
</organism>
<sequence>MCPGLSSRGHPARTENPTCRLCQQVRLLSGVCHQALILTVPQNTDPGEHPLIHPLTVSSRVNRLETFTFVVFANQDLNQISSNPPQQQDDGSVAKTTDWDPKDLKHGEDRGFTNGHADQHSLENKQTHSKGVQTPAGRGRRVHPNAYSAERKPADESFHSSAAIGSKQEVKNIAIVSKMKSLFAKRCKSSLCVAYSYFDCPPCLAFHMVLNIQPLKITSSSICVAIGIGDPDLGTLWNTASCRGRQRSRFYHASTATRLEAYQSSCFRVSHEIRLFSRSSEGTARPQEQSCFSISPKKKQEYGGIRTQAISSSWDASCVLNQVTKANASMALGQLEVACGHAIWCSQLSCQHLDAEFILTRTRLRTQSGKNITFSRDWMLHSDDCCNGLLEFCFLPKDIPSLVDKSSDMCCMGRVWLQSFWTYSLAPVYLKELLVLHRHPQAQRSVSADLLIIPTV</sequence>
<evidence type="ECO:0000313" key="2">
    <source>
        <dbReference type="EMBL" id="EOB06200.1"/>
    </source>
</evidence>
<evidence type="ECO:0000313" key="3">
    <source>
        <dbReference type="Proteomes" id="UP000296049"/>
    </source>
</evidence>
<gene>
    <name evidence="2" type="ORF">Anapl_01267</name>
</gene>
<dbReference type="AlphaFoldDB" id="R0LWN9"/>
<dbReference type="EMBL" id="KB742629">
    <property type="protein sequence ID" value="EOB06200.1"/>
    <property type="molecule type" value="Genomic_DNA"/>
</dbReference>
<protein>
    <submittedName>
        <fullName evidence="2">Uncharacterized protein</fullName>
    </submittedName>
</protein>
<name>R0LWN9_ANAPL</name>
<feature type="compositionally biased region" description="Basic and acidic residues" evidence="1">
    <location>
        <begin position="97"/>
        <end position="126"/>
    </location>
</feature>
<keyword evidence="3" id="KW-1185">Reference proteome</keyword>
<accession>R0LWN9</accession>
<feature type="region of interest" description="Disordered" evidence="1">
    <location>
        <begin position="79"/>
        <end position="155"/>
    </location>
</feature>
<evidence type="ECO:0000256" key="1">
    <source>
        <dbReference type="SAM" id="MobiDB-lite"/>
    </source>
</evidence>
<proteinExistence type="predicted"/>
<feature type="compositionally biased region" description="Polar residues" evidence="1">
    <location>
        <begin position="79"/>
        <end position="90"/>
    </location>
</feature>
<reference evidence="3" key="1">
    <citation type="journal article" date="2013" name="Nat. Genet.">
        <title>The duck genome and transcriptome provide insight into an avian influenza virus reservoir species.</title>
        <authorList>
            <person name="Huang Y."/>
            <person name="Li Y."/>
            <person name="Burt D.W."/>
            <person name="Chen H."/>
            <person name="Zhang Y."/>
            <person name="Qian W."/>
            <person name="Kim H."/>
            <person name="Gan S."/>
            <person name="Zhao Y."/>
            <person name="Li J."/>
            <person name="Yi K."/>
            <person name="Feng H."/>
            <person name="Zhu P."/>
            <person name="Li B."/>
            <person name="Liu Q."/>
            <person name="Fairley S."/>
            <person name="Magor K.E."/>
            <person name="Du Z."/>
            <person name="Hu X."/>
            <person name="Goodman L."/>
            <person name="Tafer H."/>
            <person name="Vignal A."/>
            <person name="Lee T."/>
            <person name="Kim K.W."/>
            <person name="Sheng Z."/>
            <person name="An Y."/>
            <person name="Searle S."/>
            <person name="Herrero J."/>
            <person name="Groenen M.A."/>
            <person name="Crooijmans R.P."/>
            <person name="Faraut T."/>
            <person name="Cai Q."/>
            <person name="Webster R.G."/>
            <person name="Aldridge J.R."/>
            <person name="Warren W.C."/>
            <person name="Bartschat S."/>
            <person name="Kehr S."/>
            <person name="Marz M."/>
            <person name="Stadler P.F."/>
            <person name="Smith J."/>
            <person name="Kraus R.H."/>
            <person name="Zhao Y."/>
            <person name="Ren L."/>
            <person name="Fei J."/>
            <person name="Morisson M."/>
            <person name="Kaiser P."/>
            <person name="Griffin D.K."/>
            <person name="Rao M."/>
            <person name="Pitel F."/>
            <person name="Wang J."/>
            <person name="Li N."/>
        </authorList>
    </citation>
    <scope>NUCLEOTIDE SEQUENCE [LARGE SCALE GENOMIC DNA]</scope>
</reference>